<proteinExistence type="predicted"/>
<dbReference type="InterPro" id="IPR046732">
    <property type="entry name" value="DUF6624"/>
</dbReference>
<dbReference type="EMBL" id="RFFG01000075">
    <property type="protein sequence ID" value="RMI39022.1"/>
    <property type="molecule type" value="Genomic_DNA"/>
</dbReference>
<comment type="caution">
    <text evidence="1">The sequence shown here is derived from an EMBL/GenBank/DDBJ whole genome shotgun (WGS) entry which is preliminary data.</text>
</comment>
<name>A0A3M2LNU3_9ACTN</name>
<keyword evidence="2" id="KW-1185">Reference proteome</keyword>
<gene>
    <name evidence="1" type="ORF">EBO15_31140</name>
</gene>
<sequence>MVDDELRRELLRRVAVDQDAIKQSPPSRGSEPQDAWADVRTDNTEWLKGVISEHGWPGASLVGEPGAEGAWLLAQHSDHDLEFQRSCLEMLRQAVQDGEAKAWCLAYLTDRVRVAEGHQQVFGTQYTDNAGSWEPYPIEEPGELDQRRAAVGLEPHAEYDQLMRAKP</sequence>
<evidence type="ECO:0000313" key="1">
    <source>
        <dbReference type="EMBL" id="RMI39022.1"/>
    </source>
</evidence>
<organism evidence="1 2">
    <name type="scientific">Actinomadura harenae</name>
    <dbReference type="NCBI Taxonomy" id="2483351"/>
    <lineage>
        <taxon>Bacteria</taxon>
        <taxon>Bacillati</taxon>
        <taxon>Actinomycetota</taxon>
        <taxon>Actinomycetes</taxon>
        <taxon>Streptosporangiales</taxon>
        <taxon>Thermomonosporaceae</taxon>
        <taxon>Actinomadura</taxon>
    </lineage>
</organism>
<protein>
    <submittedName>
        <fullName evidence="1">Uncharacterized protein</fullName>
    </submittedName>
</protein>
<evidence type="ECO:0000313" key="2">
    <source>
        <dbReference type="Proteomes" id="UP000282674"/>
    </source>
</evidence>
<accession>A0A3M2LNU3</accession>
<dbReference type="RefSeq" id="WP_122198042.1">
    <property type="nucleotide sequence ID" value="NZ_JBHSKC010000012.1"/>
</dbReference>
<dbReference type="AlphaFoldDB" id="A0A3M2LNU3"/>
<dbReference type="Pfam" id="PF20329">
    <property type="entry name" value="DUF6624"/>
    <property type="match status" value="1"/>
</dbReference>
<dbReference type="Proteomes" id="UP000282674">
    <property type="component" value="Unassembled WGS sequence"/>
</dbReference>
<reference evidence="1 2" key="1">
    <citation type="submission" date="2018-10" db="EMBL/GenBank/DDBJ databases">
        <title>Isolation from soil.</title>
        <authorList>
            <person name="Hu J."/>
        </authorList>
    </citation>
    <scope>NUCLEOTIDE SEQUENCE [LARGE SCALE GENOMIC DNA]</scope>
    <source>
        <strain evidence="1 2">NEAU-Ht49</strain>
    </source>
</reference>
<dbReference type="OrthoDB" id="22038at2"/>